<evidence type="ECO:0000256" key="1">
    <source>
        <dbReference type="ARBA" id="ARBA00022729"/>
    </source>
</evidence>
<sequence length="244" mass="27680">MVRKLYLCLFFIISVQSKKLPDYLQDLRCSVENDFDACFVKNANKAIPLVARGDPNLNIPKMNPLEIPFMRMISTPTLQLNLTDVKVYGLEKMKVLENKFDWDKSLFAITLKGENITVTGQYSIDGNVLVMPIKGEGPFSVLLDNGVYKVRCVVPTIQKDDGLLYFSLTDIEANYVFKRIVFNFENLFEGNEELGKQTNEFLNENWDLLVSDFGPGIANIIASMIKKVSDGITQVVPIQDFFII</sequence>
<dbReference type="Pfam" id="PF06585">
    <property type="entry name" value="JHBP"/>
    <property type="match status" value="1"/>
</dbReference>
<dbReference type="AlphaFoldDB" id="A0ABD2NIF6"/>
<dbReference type="Gene3D" id="3.15.10.30">
    <property type="entry name" value="Haemolymph juvenile hormone binding protein"/>
    <property type="match status" value="1"/>
</dbReference>
<dbReference type="InterPro" id="IPR038606">
    <property type="entry name" value="To_sf"/>
</dbReference>
<feature type="chain" id="PRO_5044767026" evidence="4">
    <location>
        <begin position="18"/>
        <end position="244"/>
    </location>
</feature>
<keyword evidence="2" id="KW-0090">Biological rhythms</keyword>
<dbReference type="InterPro" id="IPR010562">
    <property type="entry name" value="Haemolymph_juvenile_hormone-bd"/>
</dbReference>
<name>A0ABD2NIF6_9CUCU</name>
<proteinExistence type="inferred from homology"/>
<evidence type="ECO:0000313" key="5">
    <source>
        <dbReference type="EMBL" id="KAL3278468.1"/>
    </source>
</evidence>
<reference evidence="5 6" key="1">
    <citation type="journal article" date="2021" name="BMC Biol.">
        <title>Horizontally acquired antibacterial genes associated with adaptive radiation of ladybird beetles.</title>
        <authorList>
            <person name="Li H.S."/>
            <person name="Tang X.F."/>
            <person name="Huang Y.H."/>
            <person name="Xu Z.Y."/>
            <person name="Chen M.L."/>
            <person name="Du X.Y."/>
            <person name="Qiu B.Y."/>
            <person name="Chen P.T."/>
            <person name="Zhang W."/>
            <person name="Slipinski A."/>
            <person name="Escalona H.E."/>
            <person name="Waterhouse R.M."/>
            <person name="Zwick A."/>
            <person name="Pang H."/>
        </authorList>
    </citation>
    <scope>NUCLEOTIDE SEQUENCE [LARGE SCALE GENOMIC DNA]</scope>
    <source>
        <strain evidence="5">SYSU2018</strain>
    </source>
</reference>
<evidence type="ECO:0000256" key="3">
    <source>
        <dbReference type="ARBA" id="ARBA00060902"/>
    </source>
</evidence>
<evidence type="ECO:0000256" key="2">
    <source>
        <dbReference type="ARBA" id="ARBA00023108"/>
    </source>
</evidence>
<gene>
    <name evidence="5" type="ORF">HHI36_013787</name>
</gene>
<comment type="similarity">
    <text evidence="3">Belongs to the TO family.</text>
</comment>
<dbReference type="EMBL" id="JABFTP020000103">
    <property type="protein sequence ID" value="KAL3278468.1"/>
    <property type="molecule type" value="Genomic_DNA"/>
</dbReference>
<dbReference type="PANTHER" id="PTHR11008">
    <property type="entry name" value="PROTEIN TAKEOUT-LIKE PROTEIN"/>
    <property type="match status" value="1"/>
</dbReference>
<evidence type="ECO:0000256" key="4">
    <source>
        <dbReference type="SAM" id="SignalP"/>
    </source>
</evidence>
<evidence type="ECO:0000313" key="6">
    <source>
        <dbReference type="Proteomes" id="UP001516400"/>
    </source>
</evidence>
<dbReference type="Proteomes" id="UP001516400">
    <property type="component" value="Unassembled WGS sequence"/>
</dbReference>
<comment type="caution">
    <text evidence="5">The sequence shown here is derived from an EMBL/GenBank/DDBJ whole genome shotgun (WGS) entry which is preliminary data.</text>
</comment>
<protein>
    <submittedName>
        <fullName evidence="5">Uncharacterized protein</fullName>
    </submittedName>
</protein>
<dbReference type="SMART" id="SM00700">
    <property type="entry name" value="JHBP"/>
    <property type="match status" value="1"/>
</dbReference>
<dbReference type="FunFam" id="3.15.10.30:FF:000001">
    <property type="entry name" value="Takeout-like protein 1"/>
    <property type="match status" value="1"/>
</dbReference>
<dbReference type="PANTHER" id="PTHR11008:SF32">
    <property type="entry name" value="CIRCADIAN CLOCK-CONTROLLED PROTEIN DAYWAKE-RELATED"/>
    <property type="match status" value="1"/>
</dbReference>
<organism evidence="5 6">
    <name type="scientific">Cryptolaemus montrouzieri</name>
    <dbReference type="NCBI Taxonomy" id="559131"/>
    <lineage>
        <taxon>Eukaryota</taxon>
        <taxon>Metazoa</taxon>
        <taxon>Ecdysozoa</taxon>
        <taxon>Arthropoda</taxon>
        <taxon>Hexapoda</taxon>
        <taxon>Insecta</taxon>
        <taxon>Pterygota</taxon>
        <taxon>Neoptera</taxon>
        <taxon>Endopterygota</taxon>
        <taxon>Coleoptera</taxon>
        <taxon>Polyphaga</taxon>
        <taxon>Cucujiformia</taxon>
        <taxon>Coccinelloidea</taxon>
        <taxon>Coccinellidae</taxon>
        <taxon>Scymninae</taxon>
        <taxon>Scymnini</taxon>
        <taxon>Cryptolaemus</taxon>
    </lineage>
</organism>
<keyword evidence="1 4" id="KW-0732">Signal</keyword>
<accession>A0ABD2NIF6</accession>
<keyword evidence="6" id="KW-1185">Reference proteome</keyword>
<dbReference type="GO" id="GO:0007623">
    <property type="term" value="P:circadian rhythm"/>
    <property type="evidence" value="ECO:0007669"/>
    <property type="project" value="UniProtKB-ARBA"/>
</dbReference>
<feature type="signal peptide" evidence="4">
    <location>
        <begin position="1"/>
        <end position="17"/>
    </location>
</feature>